<protein>
    <submittedName>
        <fullName evidence="7">TOBE domain-containing protein</fullName>
    </submittedName>
</protein>
<dbReference type="RefSeq" id="WP_345534608.1">
    <property type="nucleotide sequence ID" value="NZ_BAABLD010000017.1"/>
</dbReference>
<evidence type="ECO:0000313" key="8">
    <source>
        <dbReference type="Proteomes" id="UP001500547"/>
    </source>
</evidence>
<sequence length="270" mass="29205">MKAQRMIGRFGVDLAAGSFLGDTRIRLLEAIEQCGSISQAAREVPLSYKAAWDAIDAMNNLAEQPLVDRLVGGKRGGGTRLTDYGRRVIALYRAMEAEYQRALDRVTASLKDPAADDPQALRRLMRSVGITPSARNQFVGPVTTLRAGEVTYEVGIRFDGVNEVIAQISAEGAEQLQLGIGRELHAWVNASAVILMTDRSLRISARNQLWGVVQRIHEGPVAVDVVLGLPGGRTVSALITRDSLTELGLREGVEACAVFKASTVMLCAFD</sequence>
<evidence type="ECO:0000256" key="3">
    <source>
        <dbReference type="ARBA" id="ARBA00022505"/>
    </source>
</evidence>
<dbReference type="PIRSF" id="PIRSF005763">
    <property type="entry name" value="Txn_reg_ModE"/>
    <property type="match status" value="1"/>
</dbReference>
<organism evidence="7 8">
    <name type="scientific">Viridibacterium curvum</name>
    <dbReference type="NCBI Taxonomy" id="1101404"/>
    <lineage>
        <taxon>Bacteria</taxon>
        <taxon>Pseudomonadati</taxon>
        <taxon>Pseudomonadota</taxon>
        <taxon>Betaproteobacteria</taxon>
        <taxon>Rhodocyclales</taxon>
        <taxon>Rhodocyclaceae</taxon>
        <taxon>Viridibacterium</taxon>
    </lineage>
</organism>
<keyword evidence="4" id="KW-0677">Repeat</keyword>
<evidence type="ECO:0000256" key="5">
    <source>
        <dbReference type="PIRNR" id="PIRNR005763"/>
    </source>
</evidence>
<dbReference type="SUPFAM" id="SSF46785">
    <property type="entry name" value="Winged helix' DNA-binding domain"/>
    <property type="match status" value="1"/>
</dbReference>
<keyword evidence="3 5" id="KW-0500">Molybdenum</keyword>
<dbReference type="Pfam" id="PF03459">
    <property type="entry name" value="TOBE"/>
    <property type="match status" value="2"/>
</dbReference>
<dbReference type="PANTHER" id="PTHR30432:SF1">
    <property type="entry name" value="DNA-BINDING TRANSCRIPTIONAL DUAL REGULATOR MODE"/>
    <property type="match status" value="1"/>
</dbReference>
<evidence type="ECO:0000256" key="4">
    <source>
        <dbReference type="ARBA" id="ARBA00022737"/>
    </source>
</evidence>
<dbReference type="Pfam" id="PF00126">
    <property type="entry name" value="HTH_1"/>
    <property type="match status" value="1"/>
</dbReference>
<keyword evidence="8" id="KW-1185">Reference proteome</keyword>
<dbReference type="InterPro" id="IPR036388">
    <property type="entry name" value="WH-like_DNA-bd_sf"/>
</dbReference>
<dbReference type="InterPro" id="IPR016462">
    <property type="entry name" value="ModE"/>
</dbReference>
<dbReference type="InterPro" id="IPR000847">
    <property type="entry name" value="LysR_HTH_N"/>
</dbReference>
<evidence type="ECO:0000259" key="6">
    <source>
        <dbReference type="PROSITE" id="PS51866"/>
    </source>
</evidence>
<dbReference type="NCBIfam" id="TIGR00638">
    <property type="entry name" value="Mop"/>
    <property type="match status" value="1"/>
</dbReference>
<evidence type="ECO:0000256" key="1">
    <source>
        <dbReference type="ARBA" id="ARBA00008110"/>
    </source>
</evidence>
<dbReference type="NCBIfam" id="TIGR00637">
    <property type="entry name" value="ModE_repress"/>
    <property type="match status" value="1"/>
</dbReference>
<dbReference type="InterPro" id="IPR036390">
    <property type="entry name" value="WH_DNA-bd_sf"/>
</dbReference>
<comment type="similarity">
    <text evidence="1 5">Belongs to the ModE family.</text>
</comment>
<evidence type="ECO:0000256" key="2">
    <source>
        <dbReference type="ARBA" id="ARBA00022448"/>
    </source>
</evidence>
<dbReference type="PROSITE" id="PS51866">
    <property type="entry name" value="MOP"/>
    <property type="match status" value="2"/>
</dbReference>
<dbReference type="EMBL" id="BAABLD010000017">
    <property type="protein sequence ID" value="GAA5171859.1"/>
    <property type="molecule type" value="Genomic_DNA"/>
</dbReference>
<dbReference type="SUPFAM" id="SSF50331">
    <property type="entry name" value="MOP-like"/>
    <property type="match status" value="2"/>
</dbReference>
<dbReference type="InterPro" id="IPR008995">
    <property type="entry name" value="Mo/tungstate-bd_C_term_dom"/>
</dbReference>
<dbReference type="InterPro" id="IPR005116">
    <property type="entry name" value="Transp-assoc_OB_typ1"/>
</dbReference>
<feature type="domain" description="Mop" evidence="6">
    <location>
        <begin position="131"/>
        <end position="197"/>
    </location>
</feature>
<dbReference type="InterPro" id="IPR051815">
    <property type="entry name" value="Molybdate_resp_trans_reg"/>
</dbReference>
<dbReference type="Gene3D" id="1.10.10.10">
    <property type="entry name" value="Winged helix-like DNA-binding domain superfamily/Winged helix DNA-binding domain"/>
    <property type="match status" value="1"/>
</dbReference>
<reference evidence="8" key="1">
    <citation type="journal article" date="2019" name="Int. J. Syst. Evol. Microbiol.">
        <title>The Global Catalogue of Microorganisms (GCM) 10K type strain sequencing project: providing services to taxonomists for standard genome sequencing and annotation.</title>
        <authorList>
            <consortium name="The Broad Institute Genomics Platform"/>
            <consortium name="The Broad Institute Genome Sequencing Center for Infectious Disease"/>
            <person name="Wu L."/>
            <person name="Ma J."/>
        </authorList>
    </citation>
    <scope>NUCLEOTIDE SEQUENCE [LARGE SCALE GENOMIC DNA]</scope>
    <source>
        <strain evidence="8">JCM 18715</strain>
    </source>
</reference>
<name>A0ABP9R543_9RHOO</name>
<accession>A0ABP9R543</accession>
<evidence type="ECO:0000313" key="7">
    <source>
        <dbReference type="EMBL" id="GAA5171859.1"/>
    </source>
</evidence>
<dbReference type="Proteomes" id="UP001500547">
    <property type="component" value="Unassembled WGS sequence"/>
</dbReference>
<dbReference type="InterPro" id="IPR004606">
    <property type="entry name" value="Mop_domain"/>
</dbReference>
<comment type="caution">
    <text evidence="7">The sequence shown here is derived from an EMBL/GenBank/DDBJ whole genome shotgun (WGS) entry which is preliminary data.</text>
</comment>
<keyword evidence="2 5" id="KW-0813">Transport</keyword>
<proteinExistence type="inferred from homology"/>
<dbReference type="InterPro" id="IPR003725">
    <property type="entry name" value="ModE-bd_N"/>
</dbReference>
<dbReference type="Gene3D" id="2.40.50.100">
    <property type="match status" value="2"/>
</dbReference>
<gene>
    <name evidence="7" type="ORF">GCM10025770_37140</name>
</gene>
<feature type="domain" description="Mop" evidence="6">
    <location>
        <begin position="202"/>
        <end position="268"/>
    </location>
</feature>
<dbReference type="PANTHER" id="PTHR30432">
    <property type="entry name" value="TRANSCRIPTIONAL REGULATOR MODE"/>
    <property type="match status" value="1"/>
</dbReference>